<accession>A0ABP1AIR2</accession>
<reference evidence="1" key="1">
    <citation type="submission" date="2024-03" db="EMBL/GenBank/DDBJ databases">
        <authorList>
            <consortium name="ELIXIR-Norway"/>
            <consortium name="Elixir Norway"/>
        </authorList>
    </citation>
    <scope>NUCLEOTIDE SEQUENCE</scope>
</reference>
<evidence type="ECO:0000313" key="2">
    <source>
        <dbReference type="Proteomes" id="UP001497522"/>
    </source>
</evidence>
<dbReference type="EMBL" id="OZ023713">
    <property type="protein sequence ID" value="CAK9862411.1"/>
    <property type="molecule type" value="Genomic_DNA"/>
</dbReference>
<protein>
    <submittedName>
        <fullName evidence="1">Uncharacterized protein</fullName>
    </submittedName>
</protein>
<dbReference type="Proteomes" id="UP001497522">
    <property type="component" value="Chromosome 12"/>
</dbReference>
<organism evidence="1 2">
    <name type="scientific">Sphagnum jensenii</name>
    <dbReference type="NCBI Taxonomy" id="128206"/>
    <lineage>
        <taxon>Eukaryota</taxon>
        <taxon>Viridiplantae</taxon>
        <taxon>Streptophyta</taxon>
        <taxon>Embryophyta</taxon>
        <taxon>Bryophyta</taxon>
        <taxon>Sphagnophytina</taxon>
        <taxon>Sphagnopsida</taxon>
        <taxon>Sphagnales</taxon>
        <taxon>Sphagnaceae</taxon>
        <taxon>Sphagnum</taxon>
    </lineage>
</organism>
<name>A0ABP1AIR2_9BRYO</name>
<keyword evidence="2" id="KW-1185">Reference proteome</keyword>
<evidence type="ECO:0000313" key="1">
    <source>
        <dbReference type="EMBL" id="CAK9862411.1"/>
    </source>
</evidence>
<sequence>MPEIIESDRVLDCRSTQFSIRNQIVIKNMRQNFVVGSLVNHTALATRSSTVSPFVYTSRCAATSRGFPGFPVSPPSPGCCASPTGHHPLVVSILPQQRKPVSMENS</sequence>
<gene>
    <name evidence="1" type="ORF">CSSPJE1EN2_LOCUS5406</name>
</gene>
<proteinExistence type="predicted"/>